<dbReference type="PROSITE" id="PS00107">
    <property type="entry name" value="PROTEIN_KINASE_ATP"/>
    <property type="match status" value="1"/>
</dbReference>
<dbReference type="SUPFAM" id="SSF56112">
    <property type="entry name" value="Protein kinase-like (PK-like)"/>
    <property type="match status" value="1"/>
</dbReference>
<evidence type="ECO:0000256" key="8">
    <source>
        <dbReference type="SAM" id="MobiDB-lite"/>
    </source>
</evidence>
<dbReference type="Gene3D" id="1.10.510.10">
    <property type="entry name" value="Transferase(Phosphotransferase) domain 1"/>
    <property type="match status" value="1"/>
</dbReference>
<dbReference type="RefSeq" id="XP_068349078.1">
    <property type="nucleotide sequence ID" value="XM_068511731.1"/>
</dbReference>
<comment type="catalytic activity">
    <reaction evidence="4">
        <text>L-threonyl-[protein] + ATP = O-phospho-L-threonyl-[protein] + ADP + H(+)</text>
        <dbReference type="Rhea" id="RHEA:46608"/>
        <dbReference type="Rhea" id="RHEA-COMP:11060"/>
        <dbReference type="Rhea" id="RHEA-COMP:11605"/>
        <dbReference type="ChEBI" id="CHEBI:15378"/>
        <dbReference type="ChEBI" id="CHEBI:30013"/>
        <dbReference type="ChEBI" id="CHEBI:30616"/>
        <dbReference type="ChEBI" id="CHEBI:61977"/>
        <dbReference type="ChEBI" id="CHEBI:456216"/>
        <dbReference type="EC" id="2.7.11.1"/>
    </reaction>
</comment>
<evidence type="ECO:0000313" key="11">
    <source>
        <dbReference type="Proteomes" id="UP000179807"/>
    </source>
</evidence>
<dbReference type="GO" id="GO:0004674">
    <property type="term" value="F:protein serine/threonine kinase activity"/>
    <property type="evidence" value="ECO:0007669"/>
    <property type="project" value="UniProtKB-KW"/>
</dbReference>
<organism evidence="10 11">
    <name type="scientific">Tritrichomonas foetus</name>
    <dbReference type="NCBI Taxonomy" id="1144522"/>
    <lineage>
        <taxon>Eukaryota</taxon>
        <taxon>Metamonada</taxon>
        <taxon>Parabasalia</taxon>
        <taxon>Tritrichomonadida</taxon>
        <taxon>Tritrichomonadidae</taxon>
        <taxon>Tritrichomonas</taxon>
    </lineage>
</organism>
<dbReference type="InterPro" id="IPR008271">
    <property type="entry name" value="Ser/Thr_kinase_AS"/>
</dbReference>
<dbReference type="Pfam" id="PF00069">
    <property type="entry name" value="Pkinase"/>
    <property type="match status" value="1"/>
</dbReference>
<dbReference type="CDD" id="cd14003">
    <property type="entry name" value="STKc_AMPK-like"/>
    <property type="match status" value="1"/>
</dbReference>
<dbReference type="VEuPathDB" id="TrichDB:TRFO_37938"/>
<dbReference type="InterPro" id="IPR000719">
    <property type="entry name" value="Prot_kinase_dom"/>
</dbReference>
<name>A0A1J4JES1_9EUKA</name>
<sequence length="462" mass="52493">MEKFTPNTIVGHYKIIEVIGEGAFSVVFKGIHIPTRLLVAIKVINKASFPEDRFNRELNIMKNLYHPFCVSFYEYIEDENFYILVMEYIQGQTLLDYLNDRDELPDFVVRHFSCQIISAMDYLHNVAHFVHRDLKVENIMVDRYNNIRLIDFGLGNQIKNEGDLFTTACGSAAYAAPEILKGESYSSSADLWSLGVILYAMATGGLPFEDSNIHRLVNRIVLCQPVYPEDLDPIHVDLLRRLLNKDPVTRYTIDEVKTHPYFQKYPFASCMNKDLGIVEGYRTQENQLAFNELTFNRMKIAKLDVQAAMEELSNGVFGSNSASYRILRREHISEFLSSLYIRSRPDKCHPTQSSLPYLFKPSHLDPTGSCPSSPSTASPTESPYNSGITANFHGHNKRGRRMSVIVEDKVTKLAEGKSSLLCSSTGEAASRLPMNTRYRTSSPLMSFSRKRSNSIYMAHAKA</sequence>
<protein>
    <recommendedName>
        <fullName evidence="1">non-specific serine/threonine protein kinase</fullName>
        <ecNumber evidence="1">2.7.11.1</ecNumber>
    </recommendedName>
</protein>
<evidence type="ECO:0000259" key="9">
    <source>
        <dbReference type="PROSITE" id="PS50011"/>
    </source>
</evidence>
<dbReference type="PANTHER" id="PTHR24346:SF30">
    <property type="entry name" value="MATERNAL EMBRYONIC LEUCINE ZIPPER KINASE"/>
    <property type="match status" value="1"/>
</dbReference>
<dbReference type="GO" id="GO:0005524">
    <property type="term" value="F:ATP binding"/>
    <property type="evidence" value="ECO:0007669"/>
    <property type="project" value="UniProtKB-UniRule"/>
</dbReference>
<dbReference type="GO" id="GO:0005737">
    <property type="term" value="C:cytoplasm"/>
    <property type="evidence" value="ECO:0007669"/>
    <property type="project" value="TreeGrafter"/>
</dbReference>
<evidence type="ECO:0000256" key="1">
    <source>
        <dbReference type="ARBA" id="ARBA00012513"/>
    </source>
</evidence>
<evidence type="ECO:0000256" key="2">
    <source>
        <dbReference type="ARBA" id="ARBA00022741"/>
    </source>
</evidence>
<gene>
    <name evidence="10" type="ORF">TRFO_37938</name>
</gene>
<feature type="compositionally biased region" description="Low complexity" evidence="8">
    <location>
        <begin position="366"/>
        <end position="383"/>
    </location>
</feature>
<dbReference type="GeneID" id="94846435"/>
<keyword evidence="10" id="KW-0418">Kinase</keyword>
<keyword evidence="7" id="KW-0723">Serine/threonine-protein kinase</keyword>
<dbReference type="PROSITE" id="PS50011">
    <property type="entry name" value="PROTEIN_KINASE_DOM"/>
    <property type="match status" value="1"/>
</dbReference>
<dbReference type="Proteomes" id="UP000179807">
    <property type="component" value="Unassembled WGS sequence"/>
</dbReference>
<accession>A0A1J4JES1</accession>
<proteinExistence type="inferred from homology"/>
<comment type="similarity">
    <text evidence="7">Belongs to the protein kinase superfamily.</text>
</comment>
<evidence type="ECO:0000256" key="7">
    <source>
        <dbReference type="RuleBase" id="RU000304"/>
    </source>
</evidence>
<dbReference type="FunFam" id="1.10.510.10:FF:000592">
    <property type="entry name" value="CAMK family protein kinase"/>
    <property type="match status" value="1"/>
</dbReference>
<feature type="binding site" evidence="6">
    <location>
        <position position="42"/>
    </location>
    <ligand>
        <name>ATP</name>
        <dbReference type="ChEBI" id="CHEBI:30616"/>
    </ligand>
</feature>
<evidence type="ECO:0000256" key="3">
    <source>
        <dbReference type="ARBA" id="ARBA00022840"/>
    </source>
</evidence>
<dbReference type="InterPro" id="IPR017441">
    <property type="entry name" value="Protein_kinase_ATP_BS"/>
</dbReference>
<dbReference type="SMART" id="SM00220">
    <property type="entry name" value="S_TKc"/>
    <property type="match status" value="1"/>
</dbReference>
<dbReference type="InterPro" id="IPR011009">
    <property type="entry name" value="Kinase-like_dom_sf"/>
</dbReference>
<evidence type="ECO:0000313" key="10">
    <source>
        <dbReference type="EMBL" id="OHS95941.1"/>
    </source>
</evidence>
<feature type="domain" description="Protein kinase" evidence="9">
    <location>
        <begin position="13"/>
        <end position="262"/>
    </location>
</feature>
<dbReference type="EC" id="2.7.11.1" evidence="1"/>
<feature type="region of interest" description="Disordered" evidence="8">
    <location>
        <begin position="366"/>
        <end position="396"/>
    </location>
</feature>
<keyword evidence="3 6" id="KW-0067">ATP-binding</keyword>
<evidence type="ECO:0000256" key="6">
    <source>
        <dbReference type="PROSITE-ProRule" id="PRU10141"/>
    </source>
</evidence>
<keyword evidence="11" id="KW-1185">Reference proteome</keyword>
<evidence type="ECO:0000256" key="4">
    <source>
        <dbReference type="ARBA" id="ARBA00047899"/>
    </source>
</evidence>
<dbReference type="GO" id="GO:0035556">
    <property type="term" value="P:intracellular signal transduction"/>
    <property type="evidence" value="ECO:0007669"/>
    <property type="project" value="TreeGrafter"/>
</dbReference>
<reference evidence="10" key="1">
    <citation type="submission" date="2016-10" db="EMBL/GenBank/DDBJ databases">
        <authorList>
            <person name="Benchimol M."/>
            <person name="Almeida L.G."/>
            <person name="Vasconcelos A.T."/>
            <person name="Perreira-Neves A."/>
            <person name="Rosa I.A."/>
            <person name="Tasca T."/>
            <person name="Bogo M.R."/>
            <person name="de Souza W."/>
        </authorList>
    </citation>
    <scope>NUCLEOTIDE SEQUENCE [LARGE SCALE GENOMIC DNA]</scope>
    <source>
        <strain evidence="10">K</strain>
    </source>
</reference>
<comment type="catalytic activity">
    <reaction evidence="5">
        <text>L-seryl-[protein] + ATP = O-phospho-L-seryl-[protein] + ADP + H(+)</text>
        <dbReference type="Rhea" id="RHEA:17989"/>
        <dbReference type="Rhea" id="RHEA-COMP:9863"/>
        <dbReference type="Rhea" id="RHEA-COMP:11604"/>
        <dbReference type="ChEBI" id="CHEBI:15378"/>
        <dbReference type="ChEBI" id="CHEBI:29999"/>
        <dbReference type="ChEBI" id="CHEBI:30616"/>
        <dbReference type="ChEBI" id="CHEBI:83421"/>
        <dbReference type="ChEBI" id="CHEBI:456216"/>
        <dbReference type="EC" id="2.7.11.1"/>
    </reaction>
</comment>
<dbReference type="AlphaFoldDB" id="A0A1J4JES1"/>
<keyword evidence="2 6" id="KW-0547">Nucleotide-binding</keyword>
<evidence type="ECO:0000256" key="5">
    <source>
        <dbReference type="ARBA" id="ARBA00048679"/>
    </source>
</evidence>
<dbReference type="PROSITE" id="PS00108">
    <property type="entry name" value="PROTEIN_KINASE_ST"/>
    <property type="match status" value="1"/>
</dbReference>
<dbReference type="EMBL" id="MLAK01001211">
    <property type="protein sequence ID" value="OHS95941.1"/>
    <property type="molecule type" value="Genomic_DNA"/>
</dbReference>
<keyword evidence="10" id="KW-0808">Transferase</keyword>
<dbReference type="PANTHER" id="PTHR24346">
    <property type="entry name" value="MAP/MICROTUBULE AFFINITY-REGULATING KINASE"/>
    <property type="match status" value="1"/>
</dbReference>
<comment type="caution">
    <text evidence="10">The sequence shown here is derived from an EMBL/GenBank/DDBJ whole genome shotgun (WGS) entry which is preliminary data.</text>
</comment>